<dbReference type="InterPro" id="IPR006016">
    <property type="entry name" value="UspA"/>
</dbReference>
<sequence length="145" mass="15715">MIATDGSKQVEKAVKAAVELARLTGARLYAVYVTASTGYTPRNFGWEESLREILEAEAKRAVTFVEEAGKASGIEVESVILDGHPADRIMGFAEQEDMDLIVMGTLGKTGLDRFLLGSVAEKIVRHSKTPVMVVKGETANEEPVF</sequence>
<keyword evidence="4" id="KW-1185">Reference proteome</keyword>
<evidence type="ECO:0000259" key="2">
    <source>
        <dbReference type="Pfam" id="PF00582"/>
    </source>
</evidence>
<comment type="similarity">
    <text evidence="1">Belongs to the universal stress protein A family.</text>
</comment>
<protein>
    <submittedName>
        <fullName evidence="3">Universal stress protein</fullName>
    </submittedName>
</protein>
<dbReference type="Gene3D" id="3.40.50.620">
    <property type="entry name" value="HUPs"/>
    <property type="match status" value="1"/>
</dbReference>
<evidence type="ECO:0000313" key="3">
    <source>
        <dbReference type="EMBL" id="PAV12795.1"/>
    </source>
</evidence>
<dbReference type="SUPFAM" id="SSF52402">
    <property type="entry name" value="Adenine nucleotide alpha hydrolases-like"/>
    <property type="match status" value="1"/>
</dbReference>
<name>A0A2A2HU07_9EURY</name>
<organism evidence="3 4">
    <name type="scientific">Methanosarcina spelaei</name>
    <dbReference type="NCBI Taxonomy" id="1036679"/>
    <lineage>
        <taxon>Archaea</taxon>
        <taxon>Methanobacteriati</taxon>
        <taxon>Methanobacteriota</taxon>
        <taxon>Stenosarchaea group</taxon>
        <taxon>Methanomicrobia</taxon>
        <taxon>Methanosarcinales</taxon>
        <taxon>Methanosarcinaceae</taxon>
        <taxon>Methanosarcina</taxon>
    </lineage>
</organism>
<dbReference type="Proteomes" id="UP000218164">
    <property type="component" value="Unassembled WGS sequence"/>
</dbReference>
<dbReference type="PANTHER" id="PTHR46268:SF24">
    <property type="entry name" value="UNIVERSAL STRESS PROTEIN"/>
    <property type="match status" value="1"/>
</dbReference>
<evidence type="ECO:0000256" key="1">
    <source>
        <dbReference type="ARBA" id="ARBA00008791"/>
    </source>
</evidence>
<dbReference type="EMBL" id="LMVP01000179">
    <property type="protein sequence ID" value="PAV12795.1"/>
    <property type="molecule type" value="Genomic_DNA"/>
</dbReference>
<dbReference type="InterPro" id="IPR006015">
    <property type="entry name" value="Universal_stress_UspA"/>
</dbReference>
<dbReference type="CDD" id="cd00293">
    <property type="entry name" value="USP-like"/>
    <property type="match status" value="1"/>
</dbReference>
<reference evidence="3 4" key="1">
    <citation type="journal article" date="2017" name="BMC Genomics">
        <title>Genomic analysis of methanogenic archaea reveals a shift towards energy conservation.</title>
        <authorList>
            <person name="Gilmore S.P."/>
            <person name="Henske J.K."/>
            <person name="Sexton J.A."/>
            <person name="Solomon K.V."/>
            <person name="Seppala S."/>
            <person name="Yoo J.I."/>
            <person name="Huyett L.M."/>
            <person name="Pressman A."/>
            <person name="Cogan J.Z."/>
            <person name="Kivenson V."/>
            <person name="Peng X."/>
            <person name="Tan Y."/>
            <person name="Valentine D.L."/>
            <person name="O'Malley M.A."/>
        </authorList>
    </citation>
    <scope>NUCLEOTIDE SEQUENCE [LARGE SCALE GENOMIC DNA]</scope>
    <source>
        <strain evidence="3 4">MC-15</strain>
    </source>
</reference>
<dbReference type="AlphaFoldDB" id="A0A2A2HU07"/>
<dbReference type="InterPro" id="IPR014729">
    <property type="entry name" value="Rossmann-like_a/b/a_fold"/>
</dbReference>
<comment type="caution">
    <text evidence="3">The sequence shown here is derived from an EMBL/GenBank/DDBJ whole genome shotgun (WGS) entry which is preliminary data.</text>
</comment>
<dbReference type="Pfam" id="PF00582">
    <property type="entry name" value="Usp"/>
    <property type="match status" value="1"/>
</dbReference>
<evidence type="ECO:0000313" key="4">
    <source>
        <dbReference type="Proteomes" id="UP000218164"/>
    </source>
</evidence>
<proteinExistence type="inferred from homology"/>
<feature type="domain" description="UspA" evidence="2">
    <location>
        <begin position="1"/>
        <end position="135"/>
    </location>
</feature>
<gene>
    <name evidence="3" type="ORF">ASJ81_05750</name>
</gene>
<dbReference type="PANTHER" id="PTHR46268">
    <property type="entry name" value="STRESS RESPONSE PROTEIN NHAX"/>
    <property type="match status" value="1"/>
</dbReference>
<accession>A0A2A2HU07</accession>
<dbReference type="PRINTS" id="PR01438">
    <property type="entry name" value="UNVRSLSTRESS"/>
</dbReference>